<evidence type="ECO:0000256" key="2">
    <source>
        <dbReference type="ARBA" id="ARBA00022448"/>
    </source>
</evidence>
<dbReference type="Gene3D" id="3.30.70.20">
    <property type="match status" value="1"/>
</dbReference>
<dbReference type="Proteomes" id="UP001356095">
    <property type="component" value="Unassembled WGS sequence"/>
</dbReference>
<evidence type="ECO:0000256" key="8">
    <source>
        <dbReference type="RuleBase" id="RU368020"/>
    </source>
</evidence>
<evidence type="ECO:0000256" key="6">
    <source>
        <dbReference type="ARBA" id="ARBA00023014"/>
    </source>
</evidence>
<feature type="region of interest" description="Disordered" evidence="9">
    <location>
        <begin position="1"/>
        <end position="22"/>
    </location>
</feature>
<gene>
    <name evidence="11" type="ORF">Q8791_22300</name>
</gene>
<reference evidence="11 12" key="1">
    <citation type="submission" date="2023-08" db="EMBL/GenBank/DDBJ databases">
        <authorList>
            <person name="Girao M."/>
            <person name="Carvalho M.F."/>
        </authorList>
    </citation>
    <scope>NUCLEOTIDE SEQUENCE [LARGE SCALE GENOMIC DNA]</scope>
    <source>
        <strain evidence="11 12">CT-R113</strain>
    </source>
</reference>
<dbReference type="EMBL" id="JAUZMY010000024">
    <property type="protein sequence ID" value="MEE2039951.1"/>
    <property type="molecule type" value="Genomic_DNA"/>
</dbReference>
<evidence type="ECO:0000256" key="5">
    <source>
        <dbReference type="ARBA" id="ARBA00023004"/>
    </source>
</evidence>
<comment type="caution">
    <text evidence="11">The sequence shown here is derived from an EMBL/GenBank/DDBJ whole genome shotgun (WGS) entry which is preliminary data.</text>
</comment>
<evidence type="ECO:0000313" key="12">
    <source>
        <dbReference type="Proteomes" id="UP001356095"/>
    </source>
</evidence>
<evidence type="ECO:0000256" key="7">
    <source>
        <dbReference type="ARBA" id="ARBA00023291"/>
    </source>
</evidence>
<feature type="domain" description="Divergent 4Fe-4S mono-cluster" evidence="10">
    <location>
        <begin position="21"/>
        <end position="83"/>
    </location>
</feature>
<name>A0ABU7KCI8_9ACTN</name>
<dbReference type="PANTHER" id="PTHR36923">
    <property type="entry name" value="FERREDOXIN"/>
    <property type="match status" value="1"/>
</dbReference>
<comment type="function">
    <text evidence="8">Ferredoxins are iron-sulfur proteins that transfer electrons in a wide variety of metabolic reactions.</text>
</comment>
<evidence type="ECO:0000259" key="10">
    <source>
        <dbReference type="Pfam" id="PF06902"/>
    </source>
</evidence>
<keyword evidence="12" id="KW-1185">Reference proteome</keyword>
<keyword evidence="4 8" id="KW-0249">Electron transport</keyword>
<keyword evidence="2 8" id="KW-0813">Transport</keyword>
<evidence type="ECO:0000256" key="4">
    <source>
        <dbReference type="ARBA" id="ARBA00022982"/>
    </source>
</evidence>
<keyword evidence="5 8" id="KW-0408">Iron</keyword>
<comment type="cofactor">
    <cofactor evidence="1">
        <name>[3Fe-4S] cluster</name>
        <dbReference type="ChEBI" id="CHEBI:21137"/>
    </cofactor>
</comment>
<evidence type="ECO:0000256" key="3">
    <source>
        <dbReference type="ARBA" id="ARBA00022723"/>
    </source>
</evidence>
<keyword evidence="6 8" id="KW-0411">Iron-sulfur</keyword>
<protein>
    <recommendedName>
        <fullName evidence="8">Ferredoxin</fullName>
    </recommendedName>
</protein>
<evidence type="ECO:0000256" key="9">
    <source>
        <dbReference type="SAM" id="MobiDB-lite"/>
    </source>
</evidence>
<dbReference type="InterPro" id="IPR051269">
    <property type="entry name" value="Fe-S_cluster_ET"/>
</dbReference>
<evidence type="ECO:0000256" key="1">
    <source>
        <dbReference type="ARBA" id="ARBA00001927"/>
    </source>
</evidence>
<keyword evidence="7" id="KW-0003">3Fe-4S</keyword>
<accession>A0ABU7KCI8</accession>
<proteinExistence type="predicted"/>
<dbReference type="SUPFAM" id="SSF54862">
    <property type="entry name" value="4Fe-4S ferredoxins"/>
    <property type="match status" value="1"/>
</dbReference>
<dbReference type="Pfam" id="PF06902">
    <property type="entry name" value="Fer4_19"/>
    <property type="match status" value="1"/>
</dbReference>
<sequence length="85" mass="8779">MVSRDPRGTPAQERAPGTGPLRLHADTDVCAGAGQCVRAAPDLFDQADDGLVVLLRADVPAHARDRALTAADWCPSGAVAVTETS</sequence>
<dbReference type="InterPro" id="IPR010693">
    <property type="entry name" value="Divergent_4Fe-4S_mono-cluster"/>
</dbReference>
<keyword evidence="3 8" id="KW-0479">Metal-binding</keyword>
<dbReference type="PANTHER" id="PTHR36923:SF3">
    <property type="entry name" value="FERREDOXIN"/>
    <property type="match status" value="1"/>
</dbReference>
<evidence type="ECO:0000313" key="11">
    <source>
        <dbReference type="EMBL" id="MEE2039951.1"/>
    </source>
</evidence>
<dbReference type="PRINTS" id="PR00352">
    <property type="entry name" value="3FE4SFRDOXIN"/>
</dbReference>
<dbReference type="InterPro" id="IPR001080">
    <property type="entry name" value="3Fe4S_ferredoxin"/>
</dbReference>
<organism evidence="11 12">
    <name type="scientific">Nocardiopsis codii</name>
    <dbReference type="NCBI Taxonomy" id="3065942"/>
    <lineage>
        <taxon>Bacteria</taxon>
        <taxon>Bacillati</taxon>
        <taxon>Actinomycetota</taxon>
        <taxon>Actinomycetes</taxon>
        <taxon>Streptosporangiales</taxon>
        <taxon>Nocardiopsidaceae</taxon>
        <taxon>Nocardiopsis</taxon>
    </lineage>
</organism>